<dbReference type="EMBL" id="JACCCZ010000001">
    <property type="protein sequence ID" value="NYG04412.1"/>
    <property type="molecule type" value="Genomic_DNA"/>
</dbReference>
<gene>
    <name evidence="3" type="ORF">ATL51_1740</name>
    <name evidence="2" type="ORF">HDA37_004697</name>
</gene>
<dbReference type="InterPro" id="IPR005561">
    <property type="entry name" value="ANTAR"/>
</dbReference>
<organism evidence="2 5">
    <name type="scientific">Pseudonocardia alni</name>
    <name type="common">Amycolata alni</name>
    <dbReference type="NCBI Taxonomy" id="33907"/>
    <lineage>
        <taxon>Bacteria</taxon>
        <taxon>Bacillati</taxon>
        <taxon>Actinomycetota</taxon>
        <taxon>Actinomycetes</taxon>
        <taxon>Pseudonocardiales</taxon>
        <taxon>Pseudonocardiaceae</taxon>
        <taxon>Pseudonocardia</taxon>
    </lineage>
</organism>
<evidence type="ECO:0000259" key="1">
    <source>
        <dbReference type="PROSITE" id="PS50921"/>
    </source>
</evidence>
<name>A0A852WGC3_PSEA5</name>
<reference evidence="2 5" key="1">
    <citation type="submission" date="2020-07" db="EMBL/GenBank/DDBJ databases">
        <title>Sequencing the genomes of 1000 actinobacteria strains.</title>
        <authorList>
            <person name="Klenk H.-P."/>
        </authorList>
    </citation>
    <scope>NUCLEOTIDE SEQUENCE [LARGE SCALE GENOMIC DNA]</scope>
    <source>
        <strain evidence="3 4">DSM 44104</strain>
        <strain evidence="2 5">DSM 44749</strain>
    </source>
</reference>
<evidence type="ECO:0000313" key="3">
    <source>
        <dbReference type="EMBL" id="PKB30087.1"/>
    </source>
</evidence>
<comment type="caution">
    <text evidence="2">The sequence shown here is derived from an EMBL/GenBank/DDBJ whole genome shotgun (WGS) entry which is preliminary data.</text>
</comment>
<accession>A0A852WGC3</accession>
<feature type="domain" description="ANTAR" evidence="1">
    <location>
        <begin position="158"/>
        <end position="219"/>
    </location>
</feature>
<dbReference type="SUPFAM" id="SSF52172">
    <property type="entry name" value="CheY-like"/>
    <property type="match status" value="1"/>
</dbReference>
<dbReference type="Proteomes" id="UP000232453">
    <property type="component" value="Unassembled WGS sequence"/>
</dbReference>
<dbReference type="SUPFAM" id="SSF55785">
    <property type="entry name" value="PYP-like sensor domain (PAS domain)"/>
    <property type="match status" value="1"/>
</dbReference>
<accession>A0AA44UMC3</accession>
<dbReference type="InterPro" id="IPR011006">
    <property type="entry name" value="CheY-like_superfamily"/>
</dbReference>
<dbReference type="Pfam" id="PF03861">
    <property type="entry name" value="ANTAR"/>
    <property type="match status" value="1"/>
</dbReference>
<dbReference type="RefSeq" id="WP_073577313.1">
    <property type="nucleotide sequence ID" value="NZ_JBEPFP010000034.1"/>
</dbReference>
<evidence type="ECO:0000313" key="2">
    <source>
        <dbReference type="EMBL" id="NYG04412.1"/>
    </source>
</evidence>
<dbReference type="Pfam" id="PF08448">
    <property type="entry name" value="PAS_4"/>
    <property type="match status" value="1"/>
</dbReference>
<dbReference type="Gene3D" id="1.10.10.10">
    <property type="entry name" value="Winged helix-like DNA-binding domain superfamily/Winged helix DNA-binding domain"/>
    <property type="match status" value="1"/>
</dbReference>
<protein>
    <submittedName>
        <fullName evidence="3">PAS domain-containing protein</fullName>
    </submittedName>
</protein>
<dbReference type="EMBL" id="PHUJ01000003">
    <property type="protein sequence ID" value="PKB30087.1"/>
    <property type="molecule type" value="Genomic_DNA"/>
</dbReference>
<dbReference type="SMART" id="SM01012">
    <property type="entry name" value="ANTAR"/>
    <property type="match status" value="1"/>
</dbReference>
<keyword evidence="5" id="KW-1185">Reference proteome</keyword>
<evidence type="ECO:0000313" key="5">
    <source>
        <dbReference type="Proteomes" id="UP000549695"/>
    </source>
</evidence>
<dbReference type="InterPro" id="IPR013656">
    <property type="entry name" value="PAS_4"/>
</dbReference>
<proteinExistence type="predicted"/>
<dbReference type="Proteomes" id="UP000549695">
    <property type="component" value="Unassembled WGS sequence"/>
</dbReference>
<dbReference type="InterPro" id="IPR036388">
    <property type="entry name" value="WH-like_DNA-bd_sf"/>
</dbReference>
<dbReference type="PROSITE" id="PS50921">
    <property type="entry name" value="ANTAR"/>
    <property type="match status" value="1"/>
</dbReference>
<evidence type="ECO:0000313" key="4">
    <source>
        <dbReference type="Proteomes" id="UP000232453"/>
    </source>
</evidence>
<dbReference type="AlphaFoldDB" id="A0A852WGC3"/>
<dbReference type="GO" id="GO:0003723">
    <property type="term" value="F:RNA binding"/>
    <property type="evidence" value="ECO:0007669"/>
    <property type="project" value="InterPro"/>
</dbReference>
<dbReference type="InterPro" id="IPR035965">
    <property type="entry name" value="PAS-like_dom_sf"/>
</dbReference>
<dbReference type="Gene3D" id="3.30.450.20">
    <property type="entry name" value="PAS domain"/>
    <property type="match status" value="1"/>
</dbReference>
<sequence>MFSGSSDAQILRACCDDPAFRATRSPYLVVDREFTVVGANAAFCAATLRAPGELVGRPLTAALPDNPHRPGADGVARLTASLSRVLRLGLRDHLPVQRHDVPAATGTPGFVERVWVTVNSPLVAPDGRVIGVLHHIEDVTGLISPGAEGSDLAAAALARALDTENSHLRARFSRHVSIEQAKGALMAQRGCSADEAFTLLRRLSHETNRKLHVVAEALLADTVGQRH</sequence>